<dbReference type="Gene3D" id="2.30.110.10">
    <property type="entry name" value="Electron Transport, Fmn-binding Protein, Chain A"/>
    <property type="match status" value="1"/>
</dbReference>
<dbReference type="Proteomes" id="UP000481583">
    <property type="component" value="Unassembled WGS sequence"/>
</dbReference>
<reference evidence="1 2" key="1">
    <citation type="submission" date="2020-02" db="EMBL/GenBank/DDBJ databases">
        <title>Whole-genome analyses of novel actinobacteria.</title>
        <authorList>
            <person name="Sahin N."/>
        </authorList>
    </citation>
    <scope>NUCLEOTIDE SEQUENCE [LARGE SCALE GENOMIC DNA]</scope>
    <source>
        <strain evidence="1 2">A7024</strain>
    </source>
</reference>
<dbReference type="SUPFAM" id="SSF50475">
    <property type="entry name" value="FMN-binding split barrel"/>
    <property type="match status" value="1"/>
</dbReference>
<dbReference type="InterPro" id="IPR012349">
    <property type="entry name" value="Split_barrel_FMN-bd"/>
</dbReference>
<dbReference type="RefSeq" id="WP_165243443.1">
    <property type="nucleotide sequence ID" value="NZ_JAAKZV010000247.1"/>
</dbReference>
<evidence type="ECO:0000313" key="1">
    <source>
        <dbReference type="EMBL" id="NGN68981.1"/>
    </source>
</evidence>
<evidence type="ECO:0000313" key="2">
    <source>
        <dbReference type="Proteomes" id="UP000481583"/>
    </source>
</evidence>
<keyword evidence="2" id="KW-1185">Reference proteome</keyword>
<gene>
    <name evidence="1" type="ORF">G5C51_34470</name>
</gene>
<comment type="caution">
    <text evidence="1">The sequence shown here is derived from an EMBL/GenBank/DDBJ whole genome shotgun (WGS) entry which is preliminary data.</text>
</comment>
<sequence length="161" mass="18223">MPRKTKATPSPTGLRRLLFRAPVRLYRWHLGWLLGGRFLLLTHIGRKSGQPRQVVLEVTGHDRESGTYYLVSGFGPTSQWYRNIRANPEVTIQVGRRRMPARAEPLGPEESGRLMARYAGRHPRTAAKLMKLCGVETDGTAQDYFLAGRDYLPFVAVHPVN</sequence>
<dbReference type="EMBL" id="JAAKZV010000247">
    <property type="protein sequence ID" value="NGN68981.1"/>
    <property type="molecule type" value="Genomic_DNA"/>
</dbReference>
<dbReference type="AlphaFoldDB" id="A0A6G4UCQ1"/>
<protein>
    <submittedName>
        <fullName evidence="1">Nitroreductase family deazaflavin-dependent oxidoreductase</fullName>
    </submittedName>
</protein>
<dbReference type="GO" id="GO:0016491">
    <property type="term" value="F:oxidoreductase activity"/>
    <property type="evidence" value="ECO:0007669"/>
    <property type="project" value="InterPro"/>
</dbReference>
<proteinExistence type="predicted"/>
<name>A0A6G4UCQ1_9ACTN</name>
<accession>A0A6G4UCQ1</accession>
<dbReference type="Pfam" id="PF04075">
    <property type="entry name" value="F420H2_quin_red"/>
    <property type="match status" value="1"/>
</dbReference>
<dbReference type="InterPro" id="IPR004378">
    <property type="entry name" value="F420H2_quin_Rdtase"/>
</dbReference>
<organism evidence="1 2">
    <name type="scientific">Streptomyces coryli</name>
    <dbReference type="NCBI Taxonomy" id="1128680"/>
    <lineage>
        <taxon>Bacteria</taxon>
        <taxon>Bacillati</taxon>
        <taxon>Actinomycetota</taxon>
        <taxon>Actinomycetes</taxon>
        <taxon>Kitasatosporales</taxon>
        <taxon>Streptomycetaceae</taxon>
        <taxon>Streptomyces</taxon>
    </lineage>
</organism>
<dbReference type="NCBIfam" id="TIGR00026">
    <property type="entry name" value="hi_GC_TIGR00026"/>
    <property type="match status" value="1"/>
</dbReference>